<evidence type="ECO:0000256" key="2">
    <source>
        <dbReference type="ARBA" id="ARBA00004141"/>
    </source>
</evidence>
<evidence type="ECO:0000313" key="10">
    <source>
        <dbReference type="Proteomes" id="UP000717624"/>
    </source>
</evidence>
<keyword evidence="9" id="KW-0645">Protease</keyword>
<dbReference type="RefSeq" id="WP_204518462.1">
    <property type="nucleotide sequence ID" value="NZ_BAABIN010000016.1"/>
</dbReference>
<evidence type="ECO:0000256" key="3">
    <source>
        <dbReference type="ARBA" id="ARBA00007931"/>
    </source>
</evidence>
<feature type="transmembrane region" description="Helical" evidence="7">
    <location>
        <begin position="20"/>
        <end position="40"/>
    </location>
</feature>
<organism evidence="9 10">
    <name type="scientific">Brevibacillus fulvus</name>
    <dbReference type="NCBI Taxonomy" id="1125967"/>
    <lineage>
        <taxon>Bacteria</taxon>
        <taxon>Bacillati</taxon>
        <taxon>Bacillota</taxon>
        <taxon>Bacilli</taxon>
        <taxon>Bacillales</taxon>
        <taxon>Paenibacillaceae</taxon>
        <taxon>Brevibacillus</taxon>
    </lineage>
</organism>
<evidence type="ECO:0000256" key="4">
    <source>
        <dbReference type="ARBA" id="ARBA00022692"/>
    </source>
</evidence>
<reference evidence="9" key="1">
    <citation type="submission" date="2021-01" db="EMBL/GenBank/DDBJ databases">
        <title>Genomic Encyclopedia of Type Strains, Phase IV (KMG-IV): sequencing the most valuable type-strain genomes for metagenomic binning, comparative biology and taxonomic classification.</title>
        <authorList>
            <person name="Goeker M."/>
        </authorList>
    </citation>
    <scope>NUCLEOTIDE SEQUENCE</scope>
    <source>
        <strain evidence="9">DSM 25523</strain>
    </source>
</reference>
<dbReference type="InterPro" id="IPR008915">
    <property type="entry name" value="Peptidase_M50"/>
</dbReference>
<dbReference type="GO" id="GO:0008233">
    <property type="term" value="F:peptidase activity"/>
    <property type="evidence" value="ECO:0007669"/>
    <property type="project" value="UniProtKB-KW"/>
</dbReference>
<keyword evidence="10" id="KW-1185">Reference proteome</keyword>
<dbReference type="GO" id="GO:0006508">
    <property type="term" value="P:proteolysis"/>
    <property type="evidence" value="ECO:0007669"/>
    <property type="project" value="UniProtKB-KW"/>
</dbReference>
<gene>
    <name evidence="9" type="ORF">JOD01_002321</name>
</gene>
<proteinExistence type="inferred from homology"/>
<keyword evidence="5 7" id="KW-1133">Transmembrane helix</keyword>
<keyword evidence="4 7" id="KW-0812">Transmembrane</keyword>
<dbReference type="EMBL" id="JAFBEB010000007">
    <property type="protein sequence ID" value="MBM7590711.1"/>
    <property type="molecule type" value="Genomic_DNA"/>
</dbReference>
<dbReference type="Pfam" id="PF02163">
    <property type="entry name" value="Peptidase_M50"/>
    <property type="match status" value="1"/>
</dbReference>
<evidence type="ECO:0000256" key="5">
    <source>
        <dbReference type="ARBA" id="ARBA00022989"/>
    </source>
</evidence>
<evidence type="ECO:0000313" key="9">
    <source>
        <dbReference type="EMBL" id="MBM7590711.1"/>
    </source>
</evidence>
<feature type="transmembrane region" description="Helical" evidence="7">
    <location>
        <begin position="86"/>
        <end position="109"/>
    </location>
</feature>
<keyword evidence="9" id="KW-0378">Hydrolase</keyword>
<dbReference type="CDD" id="cd05709">
    <property type="entry name" value="S2P-M50"/>
    <property type="match status" value="1"/>
</dbReference>
<comment type="caution">
    <text evidence="9">The sequence shown here is derived from an EMBL/GenBank/DDBJ whole genome shotgun (WGS) entry which is preliminary data.</text>
</comment>
<accession>A0A938XZP7</accession>
<evidence type="ECO:0000259" key="8">
    <source>
        <dbReference type="Pfam" id="PF02163"/>
    </source>
</evidence>
<comment type="cofactor">
    <cofactor evidence="1">
        <name>Zn(2+)</name>
        <dbReference type="ChEBI" id="CHEBI:29105"/>
    </cofactor>
</comment>
<evidence type="ECO:0000256" key="6">
    <source>
        <dbReference type="ARBA" id="ARBA00023136"/>
    </source>
</evidence>
<comment type="subcellular location">
    <subcellularLocation>
        <location evidence="2">Membrane</location>
        <topology evidence="2">Multi-pass membrane protein</topology>
    </subcellularLocation>
</comment>
<protein>
    <submittedName>
        <fullName evidence="9">Membrane-associated protease RseP (Regulator of RpoE activity)</fullName>
    </submittedName>
</protein>
<dbReference type="GO" id="GO:0016020">
    <property type="term" value="C:membrane"/>
    <property type="evidence" value="ECO:0007669"/>
    <property type="project" value="UniProtKB-SubCell"/>
</dbReference>
<sequence length="171" mass="19199">MNNLLEGLLVCMQSLMKWGIVGLFSVTMHEMGHALAIIFCKGRIHRINIGSGWEMLRINKLSLRSFWLGGMVEWDANDPKITSRKLIFIALSGVGFNYSVGLCFGWLIFGLPPLPNQLFNLSFGEIYRIILVLDLLNLAPVGHLDGEVVKLGIQELISQRRSKQIQVTDSD</sequence>
<feature type="domain" description="Peptidase M50" evidence="8">
    <location>
        <begin position="23"/>
        <end position="110"/>
    </location>
</feature>
<keyword evidence="6 7" id="KW-0472">Membrane</keyword>
<comment type="similarity">
    <text evidence="3">Belongs to the peptidase M50B family.</text>
</comment>
<evidence type="ECO:0000256" key="7">
    <source>
        <dbReference type="SAM" id="Phobius"/>
    </source>
</evidence>
<name>A0A938XZP7_9BACL</name>
<dbReference type="AlphaFoldDB" id="A0A938XZP7"/>
<dbReference type="Proteomes" id="UP000717624">
    <property type="component" value="Unassembled WGS sequence"/>
</dbReference>
<evidence type="ECO:0000256" key="1">
    <source>
        <dbReference type="ARBA" id="ARBA00001947"/>
    </source>
</evidence>